<sequence>MEGIDQLLDGFRAKGVASLGPVDGYLGDTLGSFVKNVRVSVGALPADACRHDSAVGCNEPKYSVGRLLPI</sequence>
<reference evidence="1" key="1">
    <citation type="submission" date="2019-08" db="EMBL/GenBank/DDBJ databases">
        <authorList>
            <person name="Kucharzyk K."/>
            <person name="Murdoch R.W."/>
            <person name="Higgins S."/>
            <person name="Loffler F."/>
        </authorList>
    </citation>
    <scope>NUCLEOTIDE SEQUENCE</scope>
</reference>
<name>A0A645HY08_9ZZZZ</name>
<proteinExistence type="predicted"/>
<gene>
    <name evidence="1" type="ORF">SDC9_187729</name>
</gene>
<evidence type="ECO:0000313" key="1">
    <source>
        <dbReference type="EMBL" id="MPN40193.1"/>
    </source>
</evidence>
<protein>
    <submittedName>
        <fullName evidence="1">Uncharacterized protein</fullName>
    </submittedName>
</protein>
<comment type="caution">
    <text evidence="1">The sequence shown here is derived from an EMBL/GenBank/DDBJ whole genome shotgun (WGS) entry which is preliminary data.</text>
</comment>
<accession>A0A645HY08</accession>
<dbReference type="AlphaFoldDB" id="A0A645HY08"/>
<organism evidence="1">
    <name type="scientific">bioreactor metagenome</name>
    <dbReference type="NCBI Taxonomy" id="1076179"/>
    <lineage>
        <taxon>unclassified sequences</taxon>
        <taxon>metagenomes</taxon>
        <taxon>ecological metagenomes</taxon>
    </lineage>
</organism>
<dbReference type="EMBL" id="VSSQ01096439">
    <property type="protein sequence ID" value="MPN40193.1"/>
    <property type="molecule type" value="Genomic_DNA"/>
</dbReference>